<accession>A0A1D3UYD8</accession>
<dbReference type="OMA" id="ITEMYIN"/>
<dbReference type="OrthoDB" id="1050268at2"/>
<gene>
    <name evidence="1" type="ORF">CLI86_02485</name>
    <name evidence="2" type="ORF">TFUB20_02560</name>
</gene>
<evidence type="ECO:0000313" key="2">
    <source>
        <dbReference type="EMBL" id="SCQ24559.1"/>
    </source>
</evidence>
<dbReference type="Proteomes" id="UP000182057">
    <property type="component" value="Unassembled WGS sequence"/>
</dbReference>
<proteinExistence type="predicted"/>
<dbReference type="Proteomes" id="UP000219259">
    <property type="component" value="Unassembled WGS sequence"/>
</dbReference>
<reference evidence="2 3" key="1">
    <citation type="submission" date="2016-09" db="EMBL/GenBank/DDBJ databases">
        <authorList>
            <person name="Capua I."/>
            <person name="De Benedictis P."/>
            <person name="Joannis T."/>
            <person name="Lombin L.H."/>
            <person name="Cattoli G."/>
        </authorList>
    </citation>
    <scope>NUCLEOTIDE SEQUENCE [LARGE SCALE GENOMIC DNA]</scope>
    <source>
        <strain evidence="2 3">UB20</strain>
    </source>
</reference>
<dbReference type="GeneID" id="34759854"/>
<protein>
    <submittedName>
        <fullName evidence="2">Uncharacterized protein</fullName>
    </submittedName>
</protein>
<evidence type="ECO:0000313" key="4">
    <source>
        <dbReference type="Proteomes" id="UP000219259"/>
    </source>
</evidence>
<dbReference type="EMBL" id="FMMM01000080">
    <property type="protein sequence ID" value="SCQ24559.1"/>
    <property type="molecule type" value="Genomic_DNA"/>
</dbReference>
<sequence>MTKRLLFLSFLLLLTSVFVYMHLSQKKATNSHNTFSDSEKEEADFYRTNYYVNLNNNGMELNDIMLKDSLGIISPLKNLLEKEKKQILVCRFSQFHCESCVNFSIQMLLHSSFIEKENLLFLGSYENNRIFNREKKLYGIDTFKTYNALSLNIPLEELGFPYFFVLNENLTISHIVIPDKNTPALTQKYLEIINERYFEKATNK</sequence>
<dbReference type="AlphaFoldDB" id="A0A1D3UYD8"/>
<dbReference type="EMBL" id="NSLJ01000004">
    <property type="protein sequence ID" value="PDP44761.1"/>
    <property type="molecule type" value="Genomic_DNA"/>
</dbReference>
<organism evidence="2 3">
    <name type="scientific">Tannerella forsythia</name>
    <name type="common">Bacteroides forsythus</name>
    <dbReference type="NCBI Taxonomy" id="28112"/>
    <lineage>
        <taxon>Bacteria</taxon>
        <taxon>Pseudomonadati</taxon>
        <taxon>Bacteroidota</taxon>
        <taxon>Bacteroidia</taxon>
        <taxon>Bacteroidales</taxon>
        <taxon>Tannerellaceae</taxon>
        <taxon>Tannerella</taxon>
    </lineage>
</organism>
<reference evidence="1 4" key="2">
    <citation type="submission" date="2017-09" db="EMBL/GenBank/DDBJ databases">
        <title>Phase variable restriction modification systems are present in the genome sequences of periodontal pathogens Prevotella intermedia, Tannerella forsythia and Porphyromonas gingivalis.</title>
        <authorList>
            <person name="Haigh R.D."/>
            <person name="Crawford L."/>
            <person name="Ralph J."/>
            <person name="Wanford J."/>
            <person name="Vartoukian S.R."/>
            <person name="Hijazib K."/>
            <person name="Wade W."/>
            <person name="Oggioni M.R."/>
        </authorList>
    </citation>
    <scope>NUCLEOTIDE SEQUENCE [LARGE SCALE GENOMIC DNA]</scope>
    <source>
        <strain evidence="1 4">WW11663</strain>
    </source>
</reference>
<evidence type="ECO:0000313" key="3">
    <source>
        <dbReference type="Proteomes" id="UP000182057"/>
    </source>
</evidence>
<evidence type="ECO:0000313" key="1">
    <source>
        <dbReference type="EMBL" id="PDP44761.1"/>
    </source>
</evidence>
<name>A0A1D3UYD8_TANFO</name>
<dbReference type="RefSeq" id="WP_014226203.1">
    <property type="nucleotide sequence ID" value="NZ_CALHNL010000067.1"/>
</dbReference>